<gene>
    <name evidence="1" type="ORF">Hgul01_03380</name>
</gene>
<organism evidence="1 2">
    <name type="scientific">Herpetosiphon gulosus</name>
    <dbReference type="NCBI Taxonomy" id="1973496"/>
    <lineage>
        <taxon>Bacteria</taxon>
        <taxon>Bacillati</taxon>
        <taxon>Chloroflexota</taxon>
        <taxon>Chloroflexia</taxon>
        <taxon>Herpetosiphonales</taxon>
        <taxon>Herpetosiphonaceae</taxon>
        <taxon>Herpetosiphon</taxon>
    </lineage>
</organism>
<evidence type="ECO:0000313" key="2">
    <source>
        <dbReference type="Proteomes" id="UP001428290"/>
    </source>
</evidence>
<dbReference type="RefSeq" id="WP_345723177.1">
    <property type="nucleotide sequence ID" value="NZ_BAABRU010000012.1"/>
</dbReference>
<sequence length="224" mass="25380">MTSFQRWLMSALALSCLVLSFYSYTINHNLEVVEDRQRGQIATTGQSLWFSWYHCADKLTWALRAVDSKQQADVVTYLYTARIHCSSASEFTYNYNAALDWSIKPWWNLGLGSGDVIGFVRLFYYYSSQIGSIISSIREDGSVSPANRARIQQLYEDLETLTEQIPEAMLQEGDIAKIHEALAGWCGMVNDVKAKETIILTDEQYLGVCEKDPFAINPVSETGR</sequence>
<proteinExistence type="predicted"/>
<keyword evidence="2" id="KW-1185">Reference proteome</keyword>
<protein>
    <submittedName>
        <fullName evidence="1">Uncharacterized protein</fullName>
    </submittedName>
</protein>
<dbReference type="Proteomes" id="UP001428290">
    <property type="component" value="Unassembled WGS sequence"/>
</dbReference>
<reference evidence="1 2" key="1">
    <citation type="submission" date="2024-02" db="EMBL/GenBank/DDBJ databases">
        <title>Herpetosiphon gulosus NBRC 112829.</title>
        <authorList>
            <person name="Ichikawa N."/>
            <person name="Katano-Makiyama Y."/>
            <person name="Hidaka K."/>
        </authorList>
    </citation>
    <scope>NUCLEOTIDE SEQUENCE [LARGE SCALE GENOMIC DNA]</scope>
    <source>
        <strain evidence="1 2">NBRC 112829</strain>
    </source>
</reference>
<name>A0ABP9X4U5_9CHLR</name>
<accession>A0ABP9X4U5</accession>
<evidence type="ECO:0000313" key="1">
    <source>
        <dbReference type="EMBL" id="GAA5529568.1"/>
    </source>
</evidence>
<comment type="caution">
    <text evidence="1">The sequence shown here is derived from an EMBL/GenBank/DDBJ whole genome shotgun (WGS) entry which is preliminary data.</text>
</comment>
<dbReference type="EMBL" id="BAABRU010000012">
    <property type="protein sequence ID" value="GAA5529568.1"/>
    <property type="molecule type" value="Genomic_DNA"/>
</dbReference>